<accession>A0A2N7KP50</accession>
<gene>
    <name evidence="1" type="ORF">BCT49_00145</name>
</gene>
<organism evidence="1 2">
    <name type="scientific">Vibrio lentus</name>
    <dbReference type="NCBI Taxonomy" id="136468"/>
    <lineage>
        <taxon>Bacteria</taxon>
        <taxon>Pseudomonadati</taxon>
        <taxon>Pseudomonadota</taxon>
        <taxon>Gammaproteobacteria</taxon>
        <taxon>Vibrionales</taxon>
        <taxon>Vibrionaceae</taxon>
        <taxon>Vibrio</taxon>
    </lineage>
</organism>
<comment type="caution">
    <text evidence="1">The sequence shown here is derived from an EMBL/GenBank/DDBJ whole genome shotgun (WGS) entry which is preliminary data.</text>
</comment>
<evidence type="ECO:0000313" key="2">
    <source>
        <dbReference type="Proteomes" id="UP000235406"/>
    </source>
</evidence>
<dbReference type="Proteomes" id="UP000235406">
    <property type="component" value="Unassembled WGS sequence"/>
</dbReference>
<reference evidence="2" key="1">
    <citation type="submission" date="2016-07" db="EMBL/GenBank/DDBJ databases">
        <title>Nontailed viruses are major unrecognized killers of bacteria in the ocean.</title>
        <authorList>
            <person name="Kauffman K."/>
            <person name="Hussain F."/>
            <person name="Yang J."/>
            <person name="Arevalo P."/>
            <person name="Brown J."/>
            <person name="Cutler M."/>
            <person name="Kelly L."/>
            <person name="Polz M.F."/>
        </authorList>
    </citation>
    <scope>NUCLEOTIDE SEQUENCE [LARGE SCALE GENOMIC DNA]</scope>
    <source>
        <strain evidence="2">10N.261.46.F8</strain>
    </source>
</reference>
<dbReference type="EMBL" id="MCZK01000002">
    <property type="protein sequence ID" value="PMM78483.1"/>
    <property type="molecule type" value="Genomic_DNA"/>
</dbReference>
<sequence>MSNITPPASDGLASYQVRYRQDSLSNTQPRDIEIEVTMKASLNLDTFSYYLAPDETQAPSTLRFYEPIVMDQPDWDGWNRSTGCFEY</sequence>
<evidence type="ECO:0000313" key="1">
    <source>
        <dbReference type="EMBL" id="PMM78483.1"/>
    </source>
</evidence>
<protein>
    <submittedName>
        <fullName evidence="1">Uncharacterized protein</fullName>
    </submittedName>
</protein>
<proteinExistence type="predicted"/>
<dbReference type="AlphaFoldDB" id="A0A2N7KP50"/>
<name>A0A2N7KP50_9VIBR</name>